<dbReference type="EMBL" id="JXTC01000017">
    <property type="protein sequence ID" value="PON99648.1"/>
    <property type="molecule type" value="Genomic_DNA"/>
</dbReference>
<name>A0A2P5FPC6_TREOI</name>
<evidence type="ECO:0000313" key="2">
    <source>
        <dbReference type="Proteomes" id="UP000237000"/>
    </source>
</evidence>
<dbReference type="InParanoid" id="A0A2P5FPC6"/>
<dbReference type="Proteomes" id="UP000237000">
    <property type="component" value="Unassembled WGS sequence"/>
</dbReference>
<evidence type="ECO:0000313" key="1">
    <source>
        <dbReference type="EMBL" id="PON99648.1"/>
    </source>
</evidence>
<dbReference type="AlphaFoldDB" id="A0A2P5FPC6"/>
<reference evidence="2" key="1">
    <citation type="submission" date="2016-06" db="EMBL/GenBank/DDBJ databases">
        <title>Parallel loss of symbiosis genes in relatives of nitrogen-fixing non-legume Parasponia.</title>
        <authorList>
            <person name="Van Velzen R."/>
            <person name="Holmer R."/>
            <person name="Bu F."/>
            <person name="Rutten L."/>
            <person name="Van Zeijl A."/>
            <person name="Liu W."/>
            <person name="Santuari L."/>
            <person name="Cao Q."/>
            <person name="Sharma T."/>
            <person name="Shen D."/>
            <person name="Roswanjaya Y."/>
            <person name="Wardhani T."/>
            <person name="Kalhor M.S."/>
            <person name="Jansen J."/>
            <person name="Van den Hoogen J."/>
            <person name="Gungor B."/>
            <person name="Hartog M."/>
            <person name="Hontelez J."/>
            <person name="Verver J."/>
            <person name="Yang W.-C."/>
            <person name="Schijlen E."/>
            <person name="Repin R."/>
            <person name="Schilthuizen M."/>
            <person name="Schranz E."/>
            <person name="Heidstra R."/>
            <person name="Miyata K."/>
            <person name="Fedorova E."/>
            <person name="Kohlen W."/>
            <person name="Bisseling T."/>
            <person name="Smit S."/>
            <person name="Geurts R."/>
        </authorList>
    </citation>
    <scope>NUCLEOTIDE SEQUENCE [LARGE SCALE GENOMIC DNA]</scope>
    <source>
        <strain evidence="2">cv. RG33-2</strain>
    </source>
</reference>
<protein>
    <submittedName>
        <fullName evidence="1">Uncharacterized protein</fullName>
    </submittedName>
</protein>
<organism evidence="1 2">
    <name type="scientific">Trema orientale</name>
    <name type="common">Charcoal tree</name>
    <name type="synonym">Celtis orientalis</name>
    <dbReference type="NCBI Taxonomy" id="63057"/>
    <lineage>
        <taxon>Eukaryota</taxon>
        <taxon>Viridiplantae</taxon>
        <taxon>Streptophyta</taxon>
        <taxon>Embryophyta</taxon>
        <taxon>Tracheophyta</taxon>
        <taxon>Spermatophyta</taxon>
        <taxon>Magnoliopsida</taxon>
        <taxon>eudicotyledons</taxon>
        <taxon>Gunneridae</taxon>
        <taxon>Pentapetalae</taxon>
        <taxon>rosids</taxon>
        <taxon>fabids</taxon>
        <taxon>Rosales</taxon>
        <taxon>Cannabaceae</taxon>
        <taxon>Trema</taxon>
    </lineage>
</organism>
<gene>
    <name evidence="1" type="ORF">TorRG33x02_044130</name>
</gene>
<keyword evidence="2" id="KW-1185">Reference proteome</keyword>
<comment type="caution">
    <text evidence="1">The sequence shown here is derived from an EMBL/GenBank/DDBJ whole genome shotgun (WGS) entry which is preliminary data.</text>
</comment>
<accession>A0A2P5FPC6</accession>
<sequence>MVIAKHDASCTVTCNRYCYTFGSVDRGEKLSNK</sequence>
<proteinExistence type="predicted"/>